<dbReference type="SMART" id="SM00175">
    <property type="entry name" value="RAB"/>
    <property type="match status" value="1"/>
</dbReference>
<dbReference type="Pfam" id="PF00071">
    <property type="entry name" value="Ras"/>
    <property type="match status" value="1"/>
</dbReference>
<dbReference type="NCBIfam" id="TIGR00231">
    <property type="entry name" value="small_GTP"/>
    <property type="match status" value="1"/>
</dbReference>
<evidence type="ECO:0000256" key="1">
    <source>
        <dbReference type="ARBA" id="ARBA00022741"/>
    </source>
</evidence>
<keyword evidence="3" id="KW-1185">Reference proteome</keyword>
<dbReference type="EMBL" id="JBHMEY010000097">
    <property type="protein sequence ID" value="MFB9098952.1"/>
    <property type="molecule type" value="Genomic_DNA"/>
</dbReference>
<sequence>MISSKKIVLIGHFGVGKSSLIRRFVENIFSEEYKVTIGVHIFKKVIQVEGKNLTFVIWDIEGKEDITEIRRSYLLGTSGFIYVFDPTRKNTYSTINQDVEFCKTNYPTAKLITVANKLDLIDEEEFVSKIDFEIDYFTSAKTNKNVDLIFNDLGLKFLNDK</sequence>
<comment type="caution">
    <text evidence="2">The sequence shown here is derived from an EMBL/GenBank/DDBJ whole genome shotgun (WGS) entry which is preliminary data.</text>
</comment>
<dbReference type="InterPro" id="IPR005225">
    <property type="entry name" value="Small_GTP-bd"/>
</dbReference>
<name>A0ABV5GU84_9FLAO</name>
<reference evidence="2 3" key="1">
    <citation type="submission" date="2024-09" db="EMBL/GenBank/DDBJ databases">
        <authorList>
            <person name="Sun Q."/>
            <person name="Mori K."/>
        </authorList>
    </citation>
    <scope>NUCLEOTIDE SEQUENCE [LARGE SCALE GENOMIC DNA]</scope>
    <source>
        <strain evidence="2 3">CECT 7955</strain>
    </source>
</reference>
<dbReference type="InterPro" id="IPR027417">
    <property type="entry name" value="P-loop_NTPase"/>
</dbReference>
<dbReference type="RefSeq" id="WP_236456831.1">
    <property type="nucleotide sequence ID" value="NZ_CBCSGE010000030.1"/>
</dbReference>
<dbReference type="PRINTS" id="PR00449">
    <property type="entry name" value="RASTRNSFRMNG"/>
</dbReference>
<evidence type="ECO:0000313" key="3">
    <source>
        <dbReference type="Proteomes" id="UP001589607"/>
    </source>
</evidence>
<evidence type="ECO:0000313" key="2">
    <source>
        <dbReference type="EMBL" id="MFB9098952.1"/>
    </source>
</evidence>
<keyword evidence="1" id="KW-0547">Nucleotide-binding</keyword>
<protein>
    <submittedName>
        <fullName evidence="2">Rab family GTPase</fullName>
    </submittedName>
</protein>
<dbReference type="InterPro" id="IPR001806">
    <property type="entry name" value="Small_GTPase"/>
</dbReference>
<accession>A0ABV5GU84</accession>
<dbReference type="SUPFAM" id="SSF52540">
    <property type="entry name" value="P-loop containing nucleoside triphosphate hydrolases"/>
    <property type="match status" value="1"/>
</dbReference>
<dbReference type="CDD" id="cd00154">
    <property type="entry name" value="Rab"/>
    <property type="match status" value="1"/>
</dbReference>
<dbReference type="SMART" id="SM00173">
    <property type="entry name" value="RAS"/>
    <property type="match status" value="1"/>
</dbReference>
<dbReference type="PANTHER" id="PTHR47978">
    <property type="match status" value="1"/>
</dbReference>
<gene>
    <name evidence="2" type="ORF">ACFFVF_20785</name>
</gene>
<proteinExistence type="predicted"/>
<dbReference type="PROSITE" id="PS51419">
    <property type="entry name" value="RAB"/>
    <property type="match status" value="1"/>
</dbReference>
<dbReference type="SMART" id="SM00174">
    <property type="entry name" value="RHO"/>
    <property type="match status" value="1"/>
</dbReference>
<dbReference type="Gene3D" id="3.40.50.300">
    <property type="entry name" value="P-loop containing nucleotide triphosphate hydrolases"/>
    <property type="match status" value="1"/>
</dbReference>
<dbReference type="Proteomes" id="UP001589607">
    <property type="component" value="Unassembled WGS sequence"/>
</dbReference>
<organism evidence="2 3">
    <name type="scientific">Flavobacterium jumunjinense</name>
    <dbReference type="NCBI Taxonomy" id="998845"/>
    <lineage>
        <taxon>Bacteria</taxon>
        <taxon>Pseudomonadati</taxon>
        <taxon>Bacteroidota</taxon>
        <taxon>Flavobacteriia</taxon>
        <taxon>Flavobacteriales</taxon>
        <taxon>Flavobacteriaceae</taxon>
        <taxon>Flavobacterium</taxon>
    </lineage>
</organism>